<evidence type="ECO:0000313" key="2">
    <source>
        <dbReference type="Proteomes" id="UP000242520"/>
    </source>
</evidence>
<dbReference type="AlphaFoldDB" id="A0A1M5NMN2"/>
<protein>
    <submittedName>
        <fullName evidence="1">Uncharacterized protein</fullName>
    </submittedName>
</protein>
<organism evidence="1 2">
    <name type="scientific">Tepidibacter thalassicus DSM 15285</name>
    <dbReference type="NCBI Taxonomy" id="1123350"/>
    <lineage>
        <taxon>Bacteria</taxon>
        <taxon>Bacillati</taxon>
        <taxon>Bacillota</taxon>
        <taxon>Clostridia</taxon>
        <taxon>Peptostreptococcales</taxon>
        <taxon>Peptostreptococcaceae</taxon>
        <taxon>Tepidibacter</taxon>
    </lineage>
</organism>
<sequence length="54" mass="6305">MLETFLKLEQIIEEQQKTIKTQQEIINNLSLENINLKQLTSELIVTNKNDGSFK</sequence>
<keyword evidence="2" id="KW-1185">Reference proteome</keyword>
<gene>
    <name evidence="1" type="ORF">SAMN02744040_00124</name>
</gene>
<accession>A0A1M5NMN2</accession>
<reference evidence="2" key="1">
    <citation type="submission" date="2016-11" db="EMBL/GenBank/DDBJ databases">
        <authorList>
            <person name="Varghese N."/>
            <person name="Submissions S."/>
        </authorList>
    </citation>
    <scope>NUCLEOTIDE SEQUENCE [LARGE SCALE GENOMIC DNA]</scope>
    <source>
        <strain evidence="2">DSM 15285</strain>
    </source>
</reference>
<evidence type="ECO:0000313" key="1">
    <source>
        <dbReference type="EMBL" id="SHG90811.1"/>
    </source>
</evidence>
<proteinExistence type="predicted"/>
<dbReference type="EMBL" id="FQXH01000005">
    <property type="protein sequence ID" value="SHG90811.1"/>
    <property type="molecule type" value="Genomic_DNA"/>
</dbReference>
<dbReference type="Proteomes" id="UP000242520">
    <property type="component" value="Unassembled WGS sequence"/>
</dbReference>
<dbReference type="STRING" id="1123350.SAMN02744040_00124"/>
<name>A0A1M5NMN2_9FIRM</name>
<dbReference type="RefSeq" id="WP_178137408.1">
    <property type="nucleotide sequence ID" value="NZ_FQXH01000005.1"/>
</dbReference>